<dbReference type="PROSITE" id="PS50043">
    <property type="entry name" value="HTH_LUXR_2"/>
    <property type="match status" value="1"/>
</dbReference>
<dbReference type="PROSITE" id="PS50110">
    <property type="entry name" value="RESPONSE_REGULATORY"/>
    <property type="match status" value="1"/>
</dbReference>
<evidence type="ECO:0000313" key="9">
    <source>
        <dbReference type="Proteomes" id="UP000321484"/>
    </source>
</evidence>
<dbReference type="SMART" id="SM00448">
    <property type="entry name" value="REC"/>
    <property type="match status" value="1"/>
</dbReference>
<feature type="domain" description="Response regulatory" evidence="7">
    <location>
        <begin position="17"/>
        <end position="135"/>
    </location>
</feature>
<comment type="caution">
    <text evidence="8">The sequence shown here is derived from an EMBL/GenBank/DDBJ whole genome shotgun (WGS) entry which is preliminary data.</text>
</comment>
<keyword evidence="3 8" id="KW-0238">DNA-binding</keyword>
<keyword evidence="4" id="KW-0804">Transcription</keyword>
<evidence type="ECO:0000256" key="1">
    <source>
        <dbReference type="ARBA" id="ARBA00022553"/>
    </source>
</evidence>
<reference evidence="8 9" key="1">
    <citation type="submission" date="2019-07" db="EMBL/GenBank/DDBJ databases">
        <title>Whole genome shotgun sequence of Actinotalea fermentans NBRC 105374.</title>
        <authorList>
            <person name="Hosoyama A."/>
            <person name="Uohara A."/>
            <person name="Ohji S."/>
            <person name="Ichikawa N."/>
        </authorList>
    </citation>
    <scope>NUCLEOTIDE SEQUENCE [LARGE SCALE GENOMIC DNA]</scope>
    <source>
        <strain evidence="8 9">NBRC 105374</strain>
    </source>
</reference>
<dbReference type="SMART" id="SM00421">
    <property type="entry name" value="HTH_LUXR"/>
    <property type="match status" value="1"/>
</dbReference>
<dbReference type="EMBL" id="BJYK01000004">
    <property type="protein sequence ID" value="GEN79770.1"/>
    <property type="molecule type" value="Genomic_DNA"/>
</dbReference>
<dbReference type="SUPFAM" id="SSF52172">
    <property type="entry name" value="CheY-like"/>
    <property type="match status" value="1"/>
</dbReference>
<accession>A0A511YX42</accession>
<dbReference type="Proteomes" id="UP000321484">
    <property type="component" value="Unassembled WGS sequence"/>
</dbReference>
<proteinExistence type="predicted"/>
<evidence type="ECO:0000259" key="7">
    <source>
        <dbReference type="PROSITE" id="PS50110"/>
    </source>
</evidence>
<keyword evidence="9" id="KW-1185">Reference proteome</keyword>
<dbReference type="AlphaFoldDB" id="A0A511YX42"/>
<dbReference type="PANTHER" id="PTHR43214">
    <property type="entry name" value="TWO-COMPONENT RESPONSE REGULATOR"/>
    <property type="match status" value="1"/>
</dbReference>
<dbReference type="PRINTS" id="PR00038">
    <property type="entry name" value="HTHLUXR"/>
</dbReference>
<organism evidence="8 9">
    <name type="scientific">Actinotalea fermentans</name>
    <dbReference type="NCBI Taxonomy" id="43671"/>
    <lineage>
        <taxon>Bacteria</taxon>
        <taxon>Bacillati</taxon>
        <taxon>Actinomycetota</taxon>
        <taxon>Actinomycetes</taxon>
        <taxon>Micrococcales</taxon>
        <taxon>Cellulomonadaceae</taxon>
        <taxon>Actinotalea</taxon>
    </lineage>
</organism>
<evidence type="ECO:0000259" key="6">
    <source>
        <dbReference type="PROSITE" id="PS50043"/>
    </source>
</evidence>
<dbReference type="InterPro" id="IPR011006">
    <property type="entry name" value="CheY-like_superfamily"/>
</dbReference>
<keyword evidence="1 5" id="KW-0597">Phosphoprotein</keyword>
<feature type="modified residue" description="4-aspartylphosphate" evidence="5">
    <location>
        <position position="68"/>
    </location>
</feature>
<dbReference type="Pfam" id="PF00072">
    <property type="entry name" value="Response_reg"/>
    <property type="match status" value="1"/>
</dbReference>
<dbReference type="Gene3D" id="3.40.50.2300">
    <property type="match status" value="1"/>
</dbReference>
<evidence type="ECO:0000313" key="8">
    <source>
        <dbReference type="EMBL" id="GEN79770.1"/>
    </source>
</evidence>
<dbReference type="InterPro" id="IPR039420">
    <property type="entry name" value="WalR-like"/>
</dbReference>
<dbReference type="GO" id="GO:0003677">
    <property type="term" value="F:DNA binding"/>
    <property type="evidence" value="ECO:0007669"/>
    <property type="project" value="UniProtKB-KW"/>
</dbReference>
<gene>
    <name evidence="8" type="ORF">AFE02nite_15040</name>
</gene>
<dbReference type="PROSITE" id="PS00622">
    <property type="entry name" value="HTH_LUXR_1"/>
    <property type="match status" value="1"/>
</dbReference>
<evidence type="ECO:0000256" key="4">
    <source>
        <dbReference type="ARBA" id="ARBA00023163"/>
    </source>
</evidence>
<dbReference type="SUPFAM" id="SSF46894">
    <property type="entry name" value="C-terminal effector domain of the bipartite response regulators"/>
    <property type="match status" value="1"/>
</dbReference>
<evidence type="ECO:0000256" key="5">
    <source>
        <dbReference type="PROSITE-ProRule" id="PRU00169"/>
    </source>
</evidence>
<feature type="domain" description="HTH luxR-type" evidence="6">
    <location>
        <begin position="167"/>
        <end position="232"/>
    </location>
</feature>
<dbReference type="GO" id="GO:0006355">
    <property type="term" value="P:regulation of DNA-templated transcription"/>
    <property type="evidence" value="ECO:0007669"/>
    <property type="project" value="InterPro"/>
</dbReference>
<protein>
    <submittedName>
        <fullName evidence="8">DNA-binding response regulator</fullName>
    </submittedName>
</protein>
<dbReference type="PANTHER" id="PTHR43214:SF24">
    <property type="entry name" value="TRANSCRIPTIONAL REGULATORY PROTEIN NARL-RELATED"/>
    <property type="match status" value="1"/>
</dbReference>
<dbReference type="InterPro" id="IPR058245">
    <property type="entry name" value="NreC/VraR/RcsB-like_REC"/>
</dbReference>
<sequence length="246" mass="25708">MGSMSSEVPAADRAPTRVVIVDDQAMIRMGLKMILDHEPDIVTVGEAGDGEAALALAAAELPDVVLMDIRMPRLDGVEATRRIRADPALEGVRVAVLTTFDDEEYVTGALAAGADAFLLKDTDPGTLVACVRRVRDGGSLLDPGVTSLVVRQWREGLRADAVADARWRSAVTELTAREVDVLRAVASGASNTDIAASLDVSTATVKSHVHALLRKLGCTVRAQLVVAAYESGLVVPGAGGTSTLDA</sequence>
<dbReference type="RefSeq" id="WP_261765530.1">
    <property type="nucleotide sequence ID" value="NZ_BJYK01000004.1"/>
</dbReference>
<evidence type="ECO:0000256" key="2">
    <source>
        <dbReference type="ARBA" id="ARBA00023015"/>
    </source>
</evidence>
<dbReference type="InterPro" id="IPR001789">
    <property type="entry name" value="Sig_transdc_resp-reg_receiver"/>
</dbReference>
<dbReference type="InterPro" id="IPR000792">
    <property type="entry name" value="Tscrpt_reg_LuxR_C"/>
</dbReference>
<name>A0A511YX42_9CELL</name>
<dbReference type="InterPro" id="IPR016032">
    <property type="entry name" value="Sig_transdc_resp-reg_C-effctor"/>
</dbReference>
<dbReference type="GO" id="GO:0000160">
    <property type="term" value="P:phosphorelay signal transduction system"/>
    <property type="evidence" value="ECO:0007669"/>
    <property type="project" value="InterPro"/>
</dbReference>
<evidence type="ECO:0000256" key="3">
    <source>
        <dbReference type="ARBA" id="ARBA00023125"/>
    </source>
</evidence>
<keyword evidence="2" id="KW-0805">Transcription regulation</keyword>
<dbReference type="CDD" id="cd06170">
    <property type="entry name" value="LuxR_C_like"/>
    <property type="match status" value="1"/>
</dbReference>
<dbReference type="Pfam" id="PF00196">
    <property type="entry name" value="GerE"/>
    <property type="match status" value="1"/>
</dbReference>
<dbReference type="CDD" id="cd17535">
    <property type="entry name" value="REC_NarL-like"/>
    <property type="match status" value="1"/>
</dbReference>